<keyword evidence="4 5" id="KW-0012">Acyltransferase</keyword>
<comment type="caution">
    <text evidence="7">The sequence shown here is derived from an EMBL/GenBank/DDBJ whole genome shotgun (WGS) entry which is preliminary data.</text>
</comment>
<dbReference type="GO" id="GO:0004414">
    <property type="term" value="F:homoserine O-acetyltransferase activity"/>
    <property type="evidence" value="ECO:0007669"/>
    <property type="project" value="UniProtKB-EC"/>
</dbReference>
<gene>
    <name evidence="5" type="primary">metAA</name>
    <name evidence="7" type="ORF">BFP76_05165</name>
</gene>
<dbReference type="EMBL" id="MDGM01000012">
    <property type="protein sequence ID" value="PIB24581.1"/>
    <property type="molecule type" value="Genomic_DNA"/>
</dbReference>
<accession>A0A2G5K4W7</accession>
<dbReference type="PIRSF" id="PIRSF000450">
    <property type="entry name" value="H_ser_succinyltr"/>
    <property type="match status" value="1"/>
</dbReference>
<feature type="active site" evidence="5">
    <location>
        <position position="237"/>
    </location>
</feature>
<comment type="caution">
    <text evidence="5">Lacks conserved residue(s) required for the propagation of feature annotation.</text>
</comment>
<organism evidence="7 8">
    <name type="scientific">Paramylibacter kogurei</name>
    <dbReference type="NCBI Taxonomy" id="1889778"/>
    <lineage>
        <taxon>Bacteria</taxon>
        <taxon>Pseudomonadati</taxon>
        <taxon>Pseudomonadota</taxon>
        <taxon>Alphaproteobacteria</taxon>
        <taxon>Rhodobacterales</taxon>
        <taxon>Paracoccaceae</taxon>
        <taxon>Paramylibacter</taxon>
    </lineage>
</organism>
<dbReference type="PANTHER" id="PTHR20919:SF0">
    <property type="entry name" value="HOMOSERINE O-SUCCINYLTRANSFERASE"/>
    <property type="match status" value="1"/>
</dbReference>
<evidence type="ECO:0000256" key="1">
    <source>
        <dbReference type="ARBA" id="ARBA00022490"/>
    </source>
</evidence>
<feature type="binding site" evidence="5">
    <location>
        <position position="249"/>
    </location>
    <ligand>
        <name>substrate</name>
    </ligand>
</feature>
<evidence type="ECO:0000313" key="7">
    <source>
        <dbReference type="EMBL" id="PIB24581.1"/>
    </source>
</evidence>
<sequence>MPIKIPSKLPAFDVLKSEGVSVMSNKDAQRQDIRPLQIALLNLMPKKIQTETQFARLIGATPLQIEFTLIQMTEHTSKNTSADHMDAFYTTFQEVKSRKFDGLIITGAPIEHLPFGDVTYWDEMKEVMEWTQTNVHSTFGVCWGAMAMIYHFHNIDKQMLDAKAFGCFRHTITDKSSPFLRGFSDDIVMPVSRWTEIDPADISANDRLKTLISSSETGPCLIEDPDHRAIYVFNHFEYDDGTLKEEYDRDVASNTPINVPMNYYPDDDPSREPTNRWRSHAHLLYGNWINEIYQSTPYDLNKIGVDAG</sequence>
<dbReference type="InterPro" id="IPR029062">
    <property type="entry name" value="Class_I_gatase-like"/>
</dbReference>
<dbReference type="UniPathway" id="UPA00051">
    <property type="reaction ID" value="UER00074"/>
</dbReference>
<feature type="active site" description="Acyl-thioester intermediate" evidence="5 6">
    <location>
        <position position="142"/>
    </location>
</feature>
<dbReference type="GO" id="GO:0019281">
    <property type="term" value="P:L-methionine biosynthetic process from homoserine via O-succinyl-L-homoserine and cystathionine"/>
    <property type="evidence" value="ECO:0007669"/>
    <property type="project" value="InterPro"/>
</dbReference>
<keyword evidence="5" id="KW-0486">Methionine biosynthesis</keyword>
<dbReference type="RefSeq" id="WP_099593066.1">
    <property type="nucleotide sequence ID" value="NZ_MDGM01000012.1"/>
</dbReference>
<dbReference type="GO" id="GO:0008899">
    <property type="term" value="F:homoserine O-succinyltransferase activity"/>
    <property type="evidence" value="ECO:0007669"/>
    <property type="project" value="UniProtKB-UniRule"/>
</dbReference>
<feature type="site" description="Important for acyl-CoA specificity" evidence="5">
    <location>
        <position position="111"/>
    </location>
</feature>
<dbReference type="Pfam" id="PF04204">
    <property type="entry name" value="HTS"/>
    <property type="match status" value="1"/>
</dbReference>
<feature type="site" description="Important for substrate specificity" evidence="5">
    <location>
        <position position="192"/>
    </location>
</feature>
<dbReference type="InterPro" id="IPR005697">
    <property type="entry name" value="HST_MetA"/>
</dbReference>
<evidence type="ECO:0000256" key="5">
    <source>
        <dbReference type="HAMAP-Rule" id="MF_00295"/>
    </source>
</evidence>
<feature type="active site" description="Proton acceptor" evidence="5">
    <location>
        <position position="235"/>
    </location>
</feature>
<keyword evidence="8" id="KW-1185">Reference proteome</keyword>
<comment type="subcellular location">
    <subcellularLocation>
        <location evidence="5">Cytoplasm</location>
    </subcellularLocation>
</comment>
<comment type="pathway">
    <text evidence="5">Amino-acid biosynthesis; L-methionine biosynthesis via de novo pathway; O-acetyl-L-homoserine from L-homoserine: step 1/1.</text>
</comment>
<dbReference type="EC" id="2.3.1.31" evidence="5"/>
<keyword evidence="3 5" id="KW-0808">Transferase</keyword>
<dbReference type="HAMAP" id="MF_00295">
    <property type="entry name" value="MetA_acyltransf"/>
    <property type="match status" value="1"/>
</dbReference>
<evidence type="ECO:0000256" key="3">
    <source>
        <dbReference type="ARBA" id="ARBA00022679"/>
    </source>
</evidence>
<dbReference type="Proteomes" id="UP000231516">
    <property type="component" value="Unassembled WGS sequence"/>
</dbReference>
<keyword evidence="1 5" id="KW-0963">Cytoplasm</keyword>
<dbReference type="OrthoDB" id="9772423at2"/>
<comment type="catalytic activity">
    <reaction evidence="5">
        <text>L-homoserine + acetyl-CoA = O-acetyl-L-homoserine + CoA</text>
        <dbReference type="Rhea" id="RHEA:13701"/>
        <dbReference type="ChEBI" id="CHEBI:57287"/>
        <dbReference type="ChEBI" id="CHEBI:57288"/>
        <dbReference type="ChEBI" id="CHEBI:57476"/>
        <dbReference type="ChEBI" id="CHEBI:57716"/>
        <dbReference type="EC" id="2.3.1.31"/>
    </reaction>
</comment>
<feature type="binding site" evidence="5">
    <location>
        <position position="163"/>
    </location>
    <ligand>
        <name>substrate</name>
    </ligand>
</feature>
<name>A0A2G5K4W7_9RHOB</name>
<keyword evidence="2 5" id="KW-0028">Amino-acid biosynthesis</keyword>
<evidence type="ECO:0000256" key="6">
    <source>
        <dbReference type="PIRSR" id="PIRSR000450-1"/>
    </source>
</evidence>
<dbReference type="PANTHER" id="PTHR20919">
    <property type="entry name" value="HOMOSERINE O-SUCCINYLTRANSFERASE"/>
    <property type="match status" value="1"/>
</dbReference>
<dbReference type="SUPFAM" id="SSF52317">
    <property type="entry name" value="Class I glutamine amidotransferase-like"/>
    <property type="match status" value="1"/>
</dbReference>
<dbReference type="GO" id="GO:0005737">
    <property type="term" value="C:cytoplasm"/>
    <property type="evidence" value="ECO:0007669"/>
    <property type="project" value="UniProtKB-SubCell"/>
</dbReference>
<comment type="similarity">
    <text evidence="5">Belongs to the MetA family.</text>
</comment>
<dbReference type="CDD" id="cd03131">
    <property type="entry name" value="GATase1_HTS"/>
    <property type="match status" value="1"/>
</dbReference>
<dbReference type="NCBIfam" id="TIGR01001">
    <property type="entry name" value="metA"/>
    <property type="match status" value="1"/>
</dbReference>
<dbReference type="Gene3D" id="3.40.50.880">
    <property type="match status" value="1"/>
</dbReference>
<reference evidence="7 8" key="1">
    <citation type="submission" date="2016-08" db="EMBL/GenBank/DDBJ databases">
        <title>Draft genome of Amylibacter sp. strain 4G11.</title>
        <authorList>
            <person name="Wong S.-K."/>
            <person name="Hamasaki K."/>
            <person name="Yoshizawa S."/>
        </authorList>
    </citation>
    <scope>NUCLEOTIDE SEQUENCE [LARGE SCALE GENOMIC DNA]</scope>
    <source>
        <strain evidence="7 8">4G11</strain>
    </source>
</reference>
<evidence type="ECO:0000256" key="4">
    <source>
        <dbReference type="ARBA" id="ARBA00023315"/>
    </source>
</evidence>
<protein>
    <recommendedName>
        <fullName evidence="5">Homoserine O-acetyltransferase</fullName>
        <shortName evidence="5">HAT</shortName>
        <ecNumber evidence="5">2.3.1.31</ecNumber>
    </recommendedName>
    <alternativeName>
        <fullName evidence="5">Homoserine transacetylase</fullName>
        <shortName evidence="5">HTA</shortName>
    </alternativeName>
</protein>
<comment type="function">
    <text evidence="5">Transfers an acetyl group from acetyl-CoA to L-homoserine, forming acetyl-L-homoserine.</text>
</comment>
<proteinExistence type="inferred from homology"/>
<evidence type="ECO:0000256" key="2">
    <source>
        <dbReference type="ARBA" id="ARBA00022605"/>
    </source>
</evidence>
<evidence type="ECO:0000313" key="8">
    <source>
        <dbReference type="Proteomes" id="UP000231516"/>
    </source>
</evidence>
<dbReference type="InterPro" id="IPR033752">
    <property type="entry name" value="MetA_family"/>
</dbReference>
<feature type="binding site" evidence="5">
    <location>
        <position position="192"/>
    </location>
    <ligand>
        <name>substrate</name>
    </ligand>
</feature>
<dbReference type="AlphaFoldDB" id="A0A2G5K4W7"/>